<reference evidence="2 3" key="1">
    <citation type="journal article" date="2018" name="Evol. Lett.">
        <title>Horizontal gene cluster transfer increased hallucinogenic mushroom diversity.</title>
        <authorList>
            <person name="Reynolds H.T."/>
            <person name="Vijayakumar V."/>
            <person name="Gluck-Thaler E."/>
            <person name="Korotkin H.B."/>
            <person name="Matheny P.B."/>
            <person name="Slot J.C."/>
        </authorList>
    </citation>
    <scope>NUCLEOTIDE SEQUENCE [LARGE SCALE GENOMIC DNA]</scope>
    <source>
        <strain evidence="2 3">2629</strain>
    </source>
</reference>
<evidence type="ECO:0000256" key="1">
    <source>
        <dbReference type="SAM" id="MobiDB-lite"/>
    </source>
</evidence>
<dbReference type="STRING" id="181874.A0A409WXE2"/>
<name>A0A409WXE2_9AGAR</name>
<feature type="compositionally biased region" description="Low complexity" evidence="1">
    <location>
        <begin position="233"/>
        <end position="272"/>
    </location>
</feature>
<dbReference type="Proteomes" id="UP000284842">
    <property type="component" value="Unassembled WGS sequence"/>
</dbReference>
<dbReference type="EMBL" id="NHTK01005063">
    <property type="protein sequence ID" value="PPQ83141.1"/>
    <property type="molecule type" value="Genomic_DNA"/>
</dbReference>
<evidence type="ECO:0000313" key="2">
    <source>
        <dbReference type="EMBL" id="PPQ83141.1"/>
    </source>
</evidence>
<gene>
    <name evidence="2" type="ORF">CVT24_002464</name>
</gene>
<feature type="region of interest" description="Disordered" evidence="1">
    <location>
        <begin position="233"/>
        <end position="275"/>
    </location>
</feature>
<dbReference type="InParanoid" id="A0A409WXE2"/>
<accession>A0A409WXE2</accession>
<organism evidence="2 3">
    <name type="scientific">Panaeolus cyanescens</name>
    <dbReference type="NCBI Taxonomy" id="181874"/>
    <lineage>
        <taxon>Eukaryota</taxon>
        <taxon>Fungi</taxon>
        <taxon>Dikarya</taxon>
        <taxon>Basidiomycota</taxon>
        <taxon>Agaricomycotina</taxon>
        <taxon>Agaricomycetes</taxon>
        <taxon>Agaricomycetidae</taxon>
        <taxon>Agaricales</taxon>
        <taxon>Agaricineae</taxon>
        <taxon>Galeropsidaceae</taxon>
        <taxon>Panaeolus</taxon>
    </lineage>
</organism>
<keyword evidence="3" id="KW-1185">Reference proteome</keyword>
<proteinExistence type="predicted"/>
<feature type="non-terminal residue" evidence="2">
    <location>
        <position position="414"/>
    </location>
</feature>
<feature type="compositionally biased region" description="Basic residues" evidence="1">
    <location>
        <begin position="129"/>
        <end position="141"/>
    </location>
</feature>
<feature type="compositionally biased region" description="Basic and acidic residues" evidence="1">
    <location>
        <begin position="344"/>
        <end position="356"/>
    </location>
</feature>
<dbReference type="AlphaFoldDB" id="A0A409WXE2"/>
<comment type="caution">
    <text evidence="2">The sequence shown here is derived from an EMBL/GenBank/DDBJ whole genome shotgun (WGS) entry which is preliminary data.</text>
</comment>
<feature type="region of interest" description="Disordered" evidence="1">
    <location>
        <begin position="99"/>
        <end position="143"/>
    </location>
</feature>
<feature type="region of interest" description="Disordered" evidence="1">
    <location>
        <begin position="181"/>
        <end position="215"/>
    </location>
</feature>
<feature type="compositionally biased region" description="Basic and acidic residues" evidence="1">
    <location>
        <begin position="193"/>
        <end position="204"/>
    </location>
</feature>
<protein>
    <submittedName>
        <fullName evidence="2">Uncharacterized protein</fullName>
    </submittedName>
</protein>
<evidence type="ECO:0000313" key="3">
    <source>
        <dbReference type="Proteomes" id="UP000284842"/>
    </source>
</evidence>
<sequence>MSPFPSSSSIPSPPLIPSLPLSFPQWHLFQHLYHLGPLSIPQLEWYYWYKHHYRMYINMAGSLNSSAAHVSAYPDSNSYSNHGVGRGHGLVNGRRHINVNDHINDSSPPTPGHASAPVHVPPGSGKPSTHSRNRRRRKKRLYEKGVLVAGLNDGVEGVDNDAAGGGVGDGGVNAIPLGVRGAGAGESGGETVEGEREGVGERSPKKNAAGLGMGMGTRTVSGGVVVGMNAVASTSSTPAPSTSSNPTATPSTPYTTSTSTPYANPSSSTPYANPSGVFINPQELMMGSFKNKNKKKGFKMSMGSVIPRKVVWGVEGGQDKGIGEDEVDQGVDVDRVMGVGGEGGKNESGEVGREEGGMDVQGEEGGEPEGAQYVYLPTRAGAAPYETPTTAFISTYTTTTTTTTTPNPNPSASA</sequence>
<feature type="region of interest" description="Disordered" evidence="1">
    <location>
        <begin position="336"/>
        <end position="369"/>
    </location>
</feature>